<organism evidence="1">
    <name type="scientific">marine sediment metagenome</name>
    <dbReference type="NCBI Taxonomy" id="412755"/>
    <lineage>
        <taxon>unclassified sequences</taxon>
        <taxon>metagenomes</taxon>
        <taxon>ecological metagenomes</taxon>
    </lineage>
</organism>
<protein>
    <submittedName>
        <fullName evidence="1">Uncharacterized protein</fullName>
    </submittedName>
</protein>
<gene>
    <name evidence="1" type="ORF">S01H1_33386</name>
</gene>
<accession>X0VDY5</accession>
<reference evidence="1" key="1">
    <citation type="journal article" date="2014" name="Front. Microbiol.">
        <title>High frequency of phylogenetically diverse reductive dehalogenase-homologous genes in deep subseafloor sedimentary metagenomes.</title>
        <authorList>
            <person name="Kawai M."/>
            <person name="Futagami T."/>
            <person name="Toyoda A."/>
            <person name="Takaki Y."/>
            <person name="Nishi S."/>
            <person name="Hori S."/>
            <person name="Arai W."/>
            <person name="Tsubouchi T."/>
            <person name="Morono Y."/>
            <person name="Uchiyama I."/>
            <person name="Ito T."/>
            <person name="Fujiyama A."/>
            <person name="Inagaki F."/>
            <person name="Takami H."/>
        </authorList>
    </citation>
    <scope>NUCLEOTIDE SEQUENCE</scope>
    <source>
        <strain evidence="1">Expedition CK06-06</strain>
    </source>
</reference>
<proteinExistence type="predicted"/>
<feature type="non-terminal residue" evidence="1">
    <location>
        <position position="1"/>
    </location>
</feature>
<sequence>GDRIPIGVLYKEERPVYRNNFPALEKGPLVRQSLERVDVKGLLKEFK</sequence>
<evidence type="ECO:0000313" key="1">
    <source>
        <dbReference type="EMBL" id="GAG10688.1"/>
    </source>
</evidence>
<dbReference type="AlphaFoldDB" id="X0VDY5"/>
<dbReference type="EMBL" id="BARS01020726">
    <property type="protein sequence ID" value="GAG10688.1"/>
    <property type="molecule type" value="Genomic_DNA"/>
</dbReference>
<name>X0VDY5_9ZZZZ</name>
<comment type="caution">
    <text evidence="1">The sequence shown here is derived from an EMBL/GenBank/DDBJ whole genome shotgun (WGS) entry which is preliminary data.</text>
</comment>